<dbReference type="PANTHER" id="PTHR13318:SF105">
    <property type="entry name" value="F-BOX_LRR-REPEAT PROTEIN 3"/>
    <property type="match status" value="1"/>
</dbReference>
<dbReference type="AlphaFoldDB" id="A0A9P3PJ09"/>
<dbReference type="SUPFAM" id="SSF52047">
    <property type="entry name" value="RNI-like"/>
    <property type="match status" value="1"/>
</dbReference>
<dbReference type="InterPro" id="IPR032675">
    <property type="entry name" value="LRR_dom_sf"/>
</dbReference>
<dbReference type="SMART" id="SM00367">
    <property type="entry name" value="LRR_CC"/>
    <property type="match status" value="4"/>
</dbReference>
<protein>
    <recommendedName>
        <fullName evidence="4">RNI-like protein</fullName>
    </recommendedName>
</protein>
<dbReference type="Pfam" id="PF13516">
    <property type="entry name" value="LRR_6"/>
    <property type="match status" value="1"/>
</dbReference>
<evidence type="ECO:0000256" key="1">
    <source>
        <dbReference type="SAM" id="MobiDB-lite"/>
    </source>
</evidence>
<dbReference type="GO" id="GO:0019005">
    <property type="term" value="C:SCF ubiquitin ligase complex"/>
    <property type="evidence" value="ECO:0007669"/>
    <property type="project" value="TreeGrafter"/>
</dbReference>
<dbReference type="GO" id="GO:0031146">
    <property type="term" value="P:SCF-dependent proteasomal ubiquitin-dependent protein catabolic process"/>
    <property type="evidence" value="ECO:0007669"/>
    <property type="project" value="TreeGrafter"/>
</dbReference>
<keyword evidence="3" id="KW-1185">Reference proteome</keyword>
<reference evidence="2" key="1">
    <citation type="submission" date="2022-07" db="EMBL/GenBank/DDBJ databases">
        <title>The genome of Lyophyllum shimeji provides insight into the initial evolution of ectomycorrhizal fungal genome.</title>
        <authorList>
            <person name="Kobayashi Y."/>
            <person name="Shibata T."/>
            <person name="Hirakawa H."/>
            <person name="Shigenobu S."/>
            <person name="Nishiyama T."/>
            <person name="Yamada A."/>
            <person name="Hasebe M."/>
            <person name="Kawaguchi M."/>
        </authorList>
    </citation>
    <scope>NUCLEOTIDE SEQUENCE</scope>
    <source>
        <strain evidence="2">AT787</strain>
    </source>
</reference>
<evidence type="ECO:0008006" key="4">
    <source>
        <dbReference type="Google" id="ProtNLM"/>
    </source>
</evidence>
<dbReference type="InterPro" id="IPR001611">
    <property type="entry name" value="Leu-rich_rpt"/>
</dbReference>
<gene>
    <name evidence="2" type="ORF">LshimejAT787_0306220</name>
</gene>
<sequence length="509" mass="55194">MSSRTPKRQRTGGLPSFGAPSDADAPSAQYNNPSSFASSTRNLATSTTPTLATLCARVFASEFIRLRADEEIWSRISAQLKILPDVLIPKIFAMLQTSCPTYLAHEVIVTHFLRGPSIILHKDLPGVKQRTISDIARFNPGVRELQLINFDDIPDRIFATLIRNLRNLRTLVLRGCAKVGAETMRAVAETSRDLVTLNLNYTSVTPASLAAVVRSCLNLEVLKLAGIQNWTDATISNFYTALPEGFQLPALHTLKLRQTALSDAALSPVLHLCPSLRRLDLSFTLVRRPPQLLAESRIPPLEKLSLTSTVTSPADLVAVVNLLPELRTLALGALGASRGSRASIANTSAMTINDDALHALTMVLEQSVHIENINLVGNAKLGSTSRADGALSEFIAAVGRRCKKLNLAGIHSLRSSDLVGLVPTEASGVSPLETLILNNTGIDDEAGLYLAACPHLRTLAVAGTKMTSEGLFQVIDSCPKLENLDLTSCRGIRVVDRRRFFEVWEEARS</sequence>
<feature type="region of interest" description="Disordered" evidence="1">
    <location>
        <begin position="1"/>
        <end position="41"/>
    </location>
</feature>
<feature type="compositionally biased region" description="Basic residues" evidence="1">
    <location>
        <begin position="1"/>
        <end position="10"/>
    </location>
</feature>
<dbReference type="EMBL" id="BRPK01000003">
    <property type="protein sequence ID" value="GLB36334.1"/>
    <property type="molecule type" value="Genomic_DNA"/>
</dbReference>
<dbReference type="Gene3D" id="3.80.10.10">
    <property type="entry name" value="Ribonuclease Inhibitor"/>
    <property type="match status" value="1"/>
</dbReference>
<accession>A0A9P3PJ09</accession>
<dbReference type="InterPro" id="IPR006553">
    <property type="entry name" value="Leu-rich_rpt_Cys-con_subtyp"/>
</dbReference>
<comment type="caution">
    <text evidence="2">The sequence shown here is derived from an EMBL/GenBank/DDBJ whole genome shotgun (WGS) entry which is preliminary data.</text>
</comment>
<proteinExistence type="predicted"/>
<name>A0A9P3PJ09_LYOSH</name>
<dbReference type="Proteomes" id="UP001063166">
    <property type="component" value="Unassembled WGS sequence"/>
</dbReference>
<dbReference type="OrthoDB" id="550575at2759"/>
<dbReference type="PANTHER" id="PTHR13318">
    <property type="entry name" value="PARTNER OF PAIRED, ISOFORM B-RELATED"/>
    <property type="match status" value="1"/>
</dbReference>
<evidence type="ECO:0000313" key="3">
    <source>
        <dbReference type="Proteomes" id="UP001063166"/>
    </source>
</evidence>
<feature type="compositionally biased region" description="Polar residues" evidence="1">
    <location>
        <begin position="28"/>
        <end position="41"/>
    </location>
</feature>
<evidence type="ECO:0000313" key="2">
    <source>
        <dbReference type="EMBL" id="GLB36334.1"/>
    </source>
</evidence>
<organism evidence="2 3">
    <name type="scientific">Lyophyllum shimeji</name>
    <name type="common">Hon-shimeji</name>
    <name type="synonym">Tricholoma shimeji</name>
    <dbReference type="NCBI Taxonomy" id="47721"/>
    <lineage>
        <taxon>Eukaryota</taxon>
        <taxon>Fungi</taxon>
        <taxon>Dikarya</taxon>
        <taxon>Basidiomycota</taxon>
        <taxon>Agaricomycotina</taxon>
        <taxon>Agaricomycetes</taxon>
        <taxon>Agaricomycetidae</taxon>
        <taxon>Agaricales</taxon>
        <taxon>Tricholomatineae</taxon>
        <taxon>Lyophyllaceae</taxon>
        <taxon>Lyophyllum</taxon>
    </lineage>
</organism>